<proteinExistence type="inferred from homology"/>
<evidence type="ECO:0000313" key="3">
    <source>
        <dbReference type="EMBL" id="BDY12222.1"/>
    </source>
</evidence>
<gene>
    <name evidence="3" type="ORF">HCR_05340</name>
</gene>
<reference evidence="3 4" key="1">
    <citation type="submission" date="2023-03" db="EMBL/GenBank/DDBJ databases">
        <title>Description of Hydrogenimonas sp. ISO32.</title>
        <authorList>
            <person name="Mino S."/>
            <person name="Fukazawa S."/>
            <person name="Sawabe T."/>
        </authorList>
    </citation>
    <scope>NUCLEOTIDE SEQUENCE [LARGE SCALE GENOMIC DNA]</scope>
    <source>
        <strain evidence="3 4">ISO32</strain>
    </source>
</reference>
<dbReference type="PANTHER" id="PTHR11060">
    <property type="entry name" value="PROTEIN MEMO1"/>
    <property type="match status" value="1"/>
</dbReference>
<evidence type="ECO:0000256" key="1">
    <source>
        <dbReference type="ARBA" id="ARBA00006315"/>
    </source>
</evidence>
<dbReference type="Pfam" id="PF01875">
    <property type="entry name" value="Memo"/>
    <property type="match status" value="1"/>
</dbReference>
<dbReference type="NCBIfam" id="TIGR04336">
    <property type="entry name" value="AmmeMemoSam_B"/>
    <property type="match status" value="1"/>
</dbReference>
<dbReference type="PANTHER" id="PTHR11060:SF0">
    <property type="entry name" value="PROTEIN MEMO1"/>
    <property type="match status" value="1"/>
</dbReference>
<accession>A0ABN6WTB2</accession>
<dbReference type="Proteomes" id="UP001321445">
    <property type="component" value="Chromosome"/>
</dbReference>
<evidence type="ECO:0000256" key="2">
    <source>
        <dbReference type="HAMAP-Rule" id="MF_00055"/>
    </source>
</evidence>
<keyword evidence="4" id="KW-1185">Reference proteome</keyword>
<dbReference type="Gene3D" id="3.40.830.10">
    <property type="entry name" value="LigB-like"/>
    <property type="match status" value="1"/>
</dbReference>
<sequence length="267" mass="29237">MRIREAAVAGQFYPASPEEIKMMIDHFNKVLEESVRDPKLLQTATQAVIVPHAGYVYSGFTANIAHRLLGNSGVKRVVVIGPSHRVYLQGTSVSEYDLFETPLGDLPIDRNLATELIQKFGLGFVPEAHHEHSTEVQMPFIKTYLPDARVVELVYGDENPTNLAPVIEWLLSDPQTGVVISTDLSHYYDIEKAKRLDSICLDAVSKLDPAGLHRGCEACGKIGVEAILIAARNLGLEPMLLDYRTSADASGDTSQVVGYMSAAFLKG</sequence>
<dbReference type="RefSeq" id="WP_286337424.1">
    <property type="nucleotide sequence ID" value="NZ_AP027370.1"/>
</dbReference>
<dbReference type="InterPro" id="IPR002737">
    <property type="entry name" value="MEMO1_fam"/>
</dbReference>
<dbReference type="HAMAP" id="MF_00055">
    <property type="entry name" value="MEMO1"/>
    <property type="match status" value="1"/>
</dbReference>
<name>A0ABN6WTB2_9BACT</name>
<dbReference type="CDD" id="cd07361">
    <property type="entry name" value="MEMO_like"/>
    <property type="match status" value="1"/>
</dbReference>
<dbReference type="EMBL" id="AP027370">
    <property type="protein sequence ID" value="BDY12222.1"/>
    <property type="molecule type" value="Genomic_DNA"/>
</dbReference>
<protein>
    <recommendedName>
        <fullName evidence="2">MEMO1 family protein HCR_05340</fullName>
    </recommendedName>
</protein>
<organism evidence="3 4">
    <name type="scientific">Hydrogenimonas cancrithermarum</name>
    <dbReference type="NCBI Taxonomy" id="2993563"/>
    <lineage>
        <taxon>Bacteria</taxon>
        <taxon>Pseudomonadati</taxon>
        <taxon>Campylobacterota</taxon>
        <taxon>Epsilonproteobacteria</taxon>
        <taxon>Campylobacterales</taxon>
        <taxon>Hydrogenimonadaceae</taxon>
        <taxon>Hydrogenimonas</taxon>
    </lineage>
</organism>
<evidence type="ECO:0000313" key="4">
    <source>
        <dbReference type="Proteomes" id="UP001321445"/>
    </source>
</evidence>
<comment type="similarity">
    <text evidence="1 2">Belongs to the MEMO1 family.</text>
</comment>